<organism evidence="1 2">
    <name type="scientific">Brucella anthropi</name>
    <name type="common">Ochrobactrum anthropi</name>
    <dbReference type="NCBI Taxonomy" id="529"/>
    <lineage>
        <taxon>Bacteria</taxon>
        <taxon>Pseudomonadati</taxon>
        <taxon>Pseudomonadota</taxon>
        <taxon>Alphaproteobacteria</taxon>
        <taxon>Hyphomicrobiales</taxon>
        <taxon>Brucellaceae</taxon>
        <taxon>Brucella/Ochrobactrum group</taxon>
        <taxon>Brucella</taxon>
    </lineage>
</organism>
<dbReference type="EMBL" id="WBWX01000004">
    <property type="protein sequence ID" value="KAB2797333.1"/>
    <property type="molecule type" value="Genomic_DNA"/>
</dbReference>
<dbReference type="Gene3D" id="3.40.630.30">
    <property type="match status" value="1"/>
</dbReference>
<dbReference type="RefSeq" id="WP_043062702.1">
    <property type="nucleotide sequence ID" value="NZ_JYFX01000047.1"/>
</dbReference>
<sequence length="175" mass="18998">MYTIVSKKPSECSTQELEQFTKLVMAGGEVANGLPARVQKAVSRVMLFSGEELVGTAGLKRPEAGYQNKVFLKARTDKAPADFPFELGWVYIAPEHRNSKKAMPRIEAAMKVSDGAPIFATARENNGAMHHLLKKVGFTLSGKSYASKQNAGQKIVLFVTDASCEKTADSGDRNS</sequence>
<keyword evidence="1" id="KW-0808">Transferase</keyword>
<reference evidence="1 2" key="1">
    <citation type="submission" date="2019-09" db="EMBL/GenBank/DDBJ databases">
        <title>Taxonomic organization of the family Brucellaceae based on a phylogenomic approach.</title>
        <authorList>
            <person name="Leclercq S."/>
            <person name="Cloeckaert A."/>
            <person name="Zygmunt M.S."/>
        </authorList>
    </citation>
    <scope>NUCLEOTIDE SEQUENCE [LARGE SCALE GENOMIC DNA]</scope>
    <source>
        <strain evidence="1 2">CCUG 34461</strain>
    </source>
</reference>
<dbReference type="SUPFAM" id="SSF55729">
    <property type="entry name" value="Acyl-CoA N-acyltransferases (Nat)"/>
    <property type="match status" value="1"/>
</dbReference>
<accession>A0A6I0DR08</accession>
<evidence type="ECO:0000313" key="2">
    <source>
        <dbReference type="Proteomes" id="UP000441102"/>
    </source>
</evidence>
<dbReference type="InterPro" id="IPR016181">
    <property type="entry name" value="Acyl_CoA_acyltransferase"/>
</dbReference>
<dbReference type="AlphaFoldDB" id="A0A6I0DR08"/>
<evidence type="ECO:0000313" key="1">
    <source>
        <dbReference type="EMBL" id="KAB2797333.1"/>
    </source>
</evidence>
<dbReference type="Proteomes" id="UP000441102">
    <property type="component" value="Unassembled WGS sequence"/>
</dbReference>
<name>A0A6I0DR08_BRUAN</name>
<proteinExistence type="predicted"/>
<gene>
    <name evidence="1" type="ORF">F9L06_13460</name>
</gene>
<comment type="caution">
    <text evidence="1">The sequence shown here is derived from an EMBL/GenBank/DDBJ whole genome shotgun (WGS) entry which is preliminary data.</text>
</comment>
<dbReference type="GO" id="GO:0016740">
    <property type="term" value="F:transferase activity"/>
    <property type="evidence" value="ECO:0007669"/>
    <property type="project" value="UniProtKB-KW"/>
</dbReference>
<protein>
    <submittedName>
        <fullName evidence="1">N-acetyltransferase</fullName>
    </submittedName>
</protein>